<dbReference type="PANTHER" id="PTHR28180">
    <property type="entry name" value="CONSERVED MITOCHONDRIAL PROTEIN-RELATED"/>
    <property type="match status" value="1"/>
</dbReference>
<dbReference type="OrthoDB" id="5537330at2759"/>
<evidence type="ECO:0000313" key="2">
    <source>
        <dbReference type="Proteomes" id="UP000644660"/>
    </source>
</evidence>
<gene>
    <name evidence="1" type="ORF">KABA2_07S00748</name>
</gene>
<evidence type="ECO:0008006" key="3">
    <source>
        <dbReference type="Google" id="ProtNLM"/>
    </source>
</evidence>
<dbReference type="InterPro" id="IPR029032">
    <property type="entry name" value="AhpD-like"/>
</dbReference>
<sequence length="296" mass="34026">MNNILNAQRLLQLYQFNPKLKDIWYLTAAATFSVANQPQEIPKLYHYAMLLSNEDSYKYRVTLAYKTIELLSEQPQKRINMINEIYENPTDLQRQVSARFRETLLKTGALAGLPRAINGLHTLKEYTPKSLLPEASNIDPWNAAMGGEDPCPQIFTQREQMRHTENMNEVMRRGLDQWNMIYNKVSNRVVNNLNSSYPDLWYFTLMHVYGPLFSFDSILSKQETSLVVISSLVPQDVNPQLRGHLKGALNVGCDYDTVEAVRRLSILVSQWCDIKWRDGIIGLLPPKSKSQSNGRT</sequence>
<dbReference type="RefSeq" id="XP_041407467.1">
    <property type="nucleotide sequence ID" value="XM_041551533.1"/>
</dbReference>
<dbReference type="GeneID" id="64858678"/>
<dbReference type="SUPFAM" id="SSF69118">
    <property type="entry name" value="AhpD-like"/>
    <property type="match status" value="1"/>
</dbReference>
<dbReference type="Gene3D" id="1.20.1290.10">
    <property type="entry name" value="AhpD-like"/>
    <property type="match status" value="1"/>
</dbReference>
<reference evidence="1 2" key="1">
    <citation type="submission" date="2020-05" db="EMBL/GenBank/DDBJ databases">
        <authorList>
            <person name="Casaregola S."/>
            <person name="Devillers H."/>
            <person name="Grondin C."/>
        </authorList>
    </citation>
    <scope>NUCLEOTIDE SEQUENCE [LARGE SCALE GENOMIC DNA]</scope>
    <source>
        <strain evidence="1 2">CLIB 1767</strain>
    </source>
</reference>
<dbReference type="PANTHER" id="PTHR28180:SF2">
    <property type="entry name" value="PEROXISOMAL PROTEIN 2"/>
    <property type="match status" value="1"/>
</dbReference>
<comment type="caution">
    <text evidence="1">The sequence shown here is derived from an EMBL/GenBank/DDBJ whole genome shotgun (WGS) entry which is preliminary data.</text>
</comment>
<dbReference type="Proteomes" id="UP000644660">
    <property type="component" value="Unassembled WGS sequence"/>
</dbReference>
<protein>
    <recommendedName>
        <fullName evidence="3">Carboxymuconolactone decarboxylase-like domain-containing protein</fullName>
    </recommendedName>
</protein>
<dbReference type="EMBL" id="CAEFZW010000007">
    <property type="protein sequence ID" value="CAB4255623.1"/>
    <property type="molecule type" value="Genomic_DNA"/>
</dbReference>
<organism evidence="1 2">
    <name type="scientific">Maudiozyma barnettii</name>
    <dbReference type="NCBI Taxonomy" id="61262"/>
    <lineage>
        <taxon>Eukaryota</taxon>
        <taxon>Fungi</taxon>
        <taxon>Dikarya</taxon>
        <taxon>Ascomycota</taxon>
        <taxon>Saccharomycotina</taxon>
        <taxon>Saccharomycetes</taxon>
        <taxon>Saccharomycetales</taxon>
        <taxon>Saccharomycetaceae</taxon>
        <taxon>Maudiozyma</taxon>
    </lineage>
</organism>
<dbReference type="AlphaFoldDB" id="A0A8H2ZI85"/>
<accession>A0A8H2ZI85</accession>
<dbReference type="InterPro" id="IPR052999">
    <property type="entry name" value="PTS1_Protein"/>
</dbReference>
<keyword evidence="2" id="KW-1185">Reference proteome</keyword>
<evidence type="ECO:0000313" key="1">
    <source>
        <dbReference type="EMBL" id="CAB4255623.1"/>
    </source>
</evidence>
<proteinExistence type="predicted"/>
<name>A0A8H2ZI85_9SACH</name>